<dbReference type="Pfam" id="PF16719">
    <property type="entry name" value="SAWADEE"/>
    <property type="match status" value="1"/>
</dbReference>
<dbReference type="InterPro" id="IPR032001">
    <property type="entry name" value="SAWADEE_dom"/>
</dbReference>
<dbReference type="AlphaFoldDB" id="A0A2I4FNK5"/>
<protein>
    <submittedName>
        <fullName evidence="2">Uncharacterized protein LOC109000730 isoform X1</fullName>
    </submittedName>
</protein>
<dbReference type="PANTHER" id="PTHR36384">
    <property type="entry name" value="SAWADEE PROTEIN"/>
    <property type="match status" value="1"/>
</dbReference>
<dbReference type="GeneID" id="109000730"/>
<dbReference type="STRING" id="51240.A0A2I4FNK5"/>
<dbReference type="OrthoDB" id="1866990at2759"/>
<name>A0A2I4FNK5_JUGRE</name>
<gene>
    <name evidence="2" type="primary">LOC109000730</name>
</gene>
<dbReference type="GO" id="GO:0003682">
    <property type="term" value="F:chromatin binding"/>
    <property type="evidence" value="ECO:0007669"/>
    <property type="project" value="InterPro"/>
</dbReference>
<proteinExistence type="predicted"/>
<reference evidence="2" key="1">
    <citation type="submission" date="2025-08" db="UniProtKB">
        <authorList>
            <consortium name="RefSeq"/>
        </authorList>
    </citation>
    <scope>IDENTIFICATION</scope>
    <source>
        <tissue evidence="2">Leaves</tissue>
    </source>
</reference>
<sequence length="408" mass="45773">MSSENAVPGNPLAKLDFRATSDDAWYSVMVELDGDFMRLQYCGFSEEHDQAFKASDFKSLSEVDDFEARFRPMSVQVQDSECYKVLQGDVVCTAFSFQHEDVRFYDALVEGVEHREHASKQGEEEECLCTFVILWIHGPNAGNLTATSVENICQVQSSAQIDPKVASFLNIARERFLRNGAPVLISKNDESPNINHKLSFFQCLKQEAGHAQQFATTISEAGGIGNHPERTIDEDTDFGGVENQHVILLENLDKGSSPSIVSEFIHRETSISPQVYLFLNLNSDPTTKGALMLDCEKKFQELSDFLDNPNHIILSSSGRPWVIIEKLSGNNILGVISAEIQMVKSQIIFQKGCIGSTNELKVVYLGTEEYQMAKLLKDIFVEFFNHQKQLGKRLAYDVGKILQRHDSV</sequence>
<organism evidence="1 2">
    <name type="scientific">Juglans regia</name>
    <name type="common">English walnut</name>
    <dbReference type="NCBI Taxonomy" id="51240"/>
    <lineage>
        <taxon>Eukaryota</taxon>
        <taxon>Viridiplantae</taxon>
        <taxon>Streptophyta</taxon>
        <taxon>Embryophyta</taxon>
        <taxon>Tracheophyta</taxon>
        <taxon>Spermatophyta</taxon>
        <taxon>Magnoliopsida</taxon>
        <taxon>eudicotyledons</taxon>
        <taxon>Gunneridae</taxon>
        <taxon>Pentapetalae</taxon>
        <taxon>rosids</taxon>
        <taxon>fabids</taxon>
        <taxon>Fagales</taxon>
        <taxon>Juglandaceae</taxon>
        <taxon>Juglans</taxon>
    </lineage>
</organism>
<dbReference type="RefSeq" id="XP_018833244.1">
    <property type="nucleotide sequence ID" value="XM_018977699.2"/>
</dbReference>
<evidence type="ECO:0000313" key="2">
    <source>
        <dbReference type="RefSeq" id="XP_018833244.1"/>
    </source>
</evidence>
<keyword evidence="1" id="KW-1185">Reference proteome</keyword>
<dbReference type="Gramene" id="Jr10_25790_p1">
    <property type="protein sequence ID" value="cds.Jr10_25790_p1"/>
    <property type="gene ID" value="Jr10_25790"/>
</dbReference>
<dbReference type="KEGG" id="jre:109000730"/>
<accession>A0A2I4FNK5</accession>
<dbReference type="PANTHER" id="PTHR36384:SF1">
    <property type="entry name" value="SAWADEE PROTEIN"/>
    <property type="match status" value="1"/>
</dbReference>
<dbReference type="Proteomes" id="UP000235220">
    <property type="component" value="Chromosome 10"/>
</dbReference>
<dbReference type="Gene3D" id="2.30.30.140">
    <property type="match status" value="1"/>
</dbReference>
<evidence type="ECO:0000313" key="1">
    <source>
        <dbReference type="Proteomes" id="UP000235220"/>
    </source>
</evidence>